<protein>
    <submittedName>
        <fullName evidence="1">Uncharacterized protein</fullName>
    </submittedName>
</protein>
<name>A0A5E6YD97_PSEFL</name>
<sequence>MLSKLSDCEIIAISKIYKDAAIAVKESRSPDAHMTRLLNILQNAHAEGRHSAPQHLYDALDSILHTDRVAHHLASTSQPISLALELDSLEPRPQRGKILELDLGF</sequence>
<accession>A0A5E6YD97</accession>
<dbReference type="EMBL" id="CABVHO010000002">
    <property type="protein sequence ID" value="VVN51073.1"/>
    <property type="molecule type" value="Genomic_DNA"/>
</dbReference>
<dbReference type="RefSeq" id="WP_150628187.1">
    <property type="nucleotide sequence ID" value="NZ_CABVHO010000002.1"/>
</dbReference>
<dbReference type="Proteomes" id="UP000326437">
    <property type="component" value="Unassembled WGS sequence"/>
</dbReference>
<proteinExistence type="predicted"/>
<evidence type="ECO:0000313" key="2">
    <source>
        <dbReference type="Proteomes" id="UP000326437"/>
    </source>
</evidence>
<dbReference type="AlphaFoldDB" id="A0A5E6YD97"/>
<evidence type="ECO:0000313" key="1">
    <source>
        <dbReference type="EMBL" id="VVN51073.1"/>
    </source>
</evidence>
<reference evidence="1 2" key="1">
    <citation type="submission" date="2019-09" db="EMBL/GenBank/DDBJ databases">
        <authorList>
            <person name="Chandra G."/>
            <person name="Truman W A."/>
        </authorList>
    </citation>
    <scope>NUCLEOTIDE SEQUENCE [LARGE SCALE GENOMIC DNA]</scope>
    <source>
        <strain evidence="1">PS685</strain>
    </source>
</reference>
<organism evidence="1 2">
    <name type="scientific">Pseudomonas fluorescens</name>
    <dbReference type="NCBI Taxonomy" id="294"/>
    <lineage>
        <taxon>Bacteria</taxon>
        <taxon>Pseudomonadati</taxon>
        <taxon>Pseudomonadota</taxon>
        <taxon>Gammaproteobacteria</taxon>
        <taxon>Pseudomonadales</taxon>
        <taxon>Pseudomonadaceae</taxon>
        <taxon>Pseudomonas</taxon>
    </lineage>
</organism>
<gene>
    <name evidence="1" type="ORF">PS685_00530</name>
</gene>